<keyword evidence="9" id="KW-0106">Calcium</keyword>
<dbReference type="Proteomes" id="UP000191522">
    <property type="component" value="Unassembled WGS sequence"/>
</dbReference>
<keyword evidence="5" id="KW-0109">Calcium transport</keyword>
<dbReference type="GO" id="GO:0005789">
    <property type="term" value="C:endoplasmic reticulum membrane"/>
    <property type="evidence" value="ECO:0007669"/>
    <property type="project" value="UniProtKB-SubCell"/>
</dbReference>
<evidence type="ECO:0000256" key="14">
    <source>
        <dbReference type="SAM" id="MobiDB-lite"/>
    </source>
</evidence>
<keyword evidence="6 15" id="KW-0812">Transmembrane</keyword>
<evidence type="ECO:0000256" key="12">
    <source>
        <dbReference type="ARBA" id="ARBA00023136"/>
    </source>
</evidence>
<dbReference type="OMA" id="WILKGSC"/>
<feature type="chain" id="PRO_5012618891" description="Store-operated calcium entry-associated regulatory factor" evidence="16">
    <location>
        <begin position="18"/>
        <end position="286"/>
    </location>
</feature>
<evidence type="ECO:0000256" key="1">
    <source>
        <dbReference type="ARBA" id="ARBA00004115"/>
    </source>
</evidence>
<feature type="signal peptide" evidence="16">
    <location>
        <begin position="1"/>
        <end position="17"/>
    </location>
</feature>
<feature type="compositionally biased region" description="Gly residues" evidence="14">
    <location>
        <begin position="191"/>
        <end position="204"/>
    </location>
</feature>
<dbReference type="PANTHER" id="PTHR15929">
    <property type="entry name" value="STORE-OPERATED CALCIUM ENTRY-ASSOCIATED REGULATORY FACTOR"/>
    <property type="match status" value="1"/>
</dbReference>
<dbReference type="Pfam" id="PF06682">
    <property type="entry name" value="SARAF"/>
    <property type="match status" value="1"/>
</dbReference>
<evidence type="ECO:0000256" key="9">
    <source>
        <dbReference type="ARBA" id="ARBA00022837"/>
    </source>
</evidence>
<comment type="caution">
    <text evidence="17">The sequence shown here is derived from an EMBL/GenBank/DDBJ whole genome shotgun (WGS) entry which is preliminary data.</text>
</comment>
<feature type="transmembrane region" description="Helical" evidence="15">
    <location>
        <begin position="159"/>
        <end position="179"/>
    </location>
</feature>
<evidence type="ECO:0000256" key="2">
    <source>
        <dbReference type="ARBA" id="ARBA00006833"/>
    </source>
</evidence>
<comment type="subcellular location">
    <subcellularLocation>
        <location evidence="1">Endoplasmic reticulum membrane</location>
        <topology evidence="1">Single-pass type I membrane protein</topology>
    </subcellularLocation>
</comment>
<keyword evidence="12 15" id="KW-0472">Membrane</keyword>
<evidence type="ECO:0000256" key="10">
    <source>
        <dbReference type="ARBA" id="ARBA00022989"/>
    </source>
</evidence>
<gene>
    <name evidence="17" type="ORF">PENDEC_c001G02669</name>
</gene>
<evidence type="ECO:0000256" key="11">
    <source>
        <dbReference type="ARBA" id="ARBA00023065"/>
    </source>
</evidence>
<feature type="region of interest" description="Disordered" evidence="14">
    <location>
        <begin position="182"/>
        <end position="210"/>
    </location>
</feature>
<keyword evidence="4" id="KW-0813">Transport</keyword>
<evidence type="ECO:0000256" key="5">
    <source>
        <dbReference type="ARBA" id="ARBA00022568"/>
    </source>
</evidence>
<dbReference type="GO" id="GO:0006816">
    <property type="term" value="P:calcium ion transport"/>
    <property type="evidence" value="ECO:0007669"/>
    <property type="project" value="UniProtKB-KW"/>
</dbReference>
<evidence type="ECO:0000313" key="17">
    <source>
        <dbReference type="EMBL" id="OQD78647.1"/>
    </source>
</evidence>
<dbReference type="PANTHER" id="PTHR15929:SF0">
    <property type="entry name" value="STORE-OPERATED CALCIUM ENTRY-ASSOCIATED REGULATORY FACTOR"/>
    <property type="match status" value="1"/>
</dbReference>
<name>A0A1V6PPJ4_PENDC</name>
<evidence type="ECO:0000313" key="18">
    <source>
        <dbReference type="Proteomes" id="UP000191522"/>
    </source>
</evidence>
<accession>A0A1V6PPJ4</accession>
<keyword evidence="8" id="KW-0256">Endoplasmic reticulum</keyword>
<protein>
    <recommendedName>
        <fullName evidence="3">Store-operated calcium entry-associated regulatory factor</fullName>
    </recommendedName>
    <alternativeName>
        <fullName evidence="13">Transmembrane protein 66</fullName>
    </alternativeName>
</protein>
<dbReference type="InterPro" id="IPR009567">
    <property type="entry name" value="SARAF"/>
</dbReference>
<evidence type="ECO:0000256" key="6">
    <source>
        <dbReference type="ARBA" id="ARBA00022692"/>
    </source>
</evidence>
<feature type="compositionally biased region" description="Low complexity" evidence="14">
    <location>
        <begin position="265"/>
        <end position="286"/>
    </location>
</feature>
<feature type="region of interest" description="Disordered" evidence="14">
    <location>
        <begin position="251"/>
        <end position="286"/>
    </location>
</feature>
<dbReference type="AlphaFoldDB" id="A0A1V6PPJ4"/>
<evidence type="ECO:0000256" key="3">
    <source>
        <dbReference type="ARBA" id="ARBA00016584"/>
    </source>
</evidence>
<proteinExistence type="inferred from homology"/>
<dbReference type="OrthoDB" id="20303at2759"/>
<dbReference type="STRING" id="69771.A0A1V6PPJ4"/>
<evidence type="ECO:0000256" key="13">
    <source>
        <dbReference type="ARBA" id="ARBA00031116"/>
    </source>
</evidence>
<evidence type="ECO:0000256" key="16">
    <source>
        <dbReference type="SAM" id="SignalP"/>
    </source>
</evidence>
<evidence type="ECO:0000256" key="15">
    <source>
        <dbReference type="SAM" id="Phobius"/>
    </source>
</evidence>
<evidence type="ECO:0000256" key="7">
    <source>
        <dbReference type="ARBA" id="ARBA00022729"/>
    </source>
</evidence>
<keyword evidence="7 16" id="KW-0732">Signal</keyword>
<sequence length="286" mass="30933">MHFFTAITALLASPALCARQSQNPPGKNAILLSNVDALTLRANRMTSSRRVSPIPQLTCIGPSKKICDKYQIETMRCKNEGYDYDAEDVQWTCTASLPSEFKLGSTDVVCEGYRNSDDKWVLKGSCGVEYRLLLTELGEQKFGKQTTSGSATTGWFETIFFFGFIVVVFVIIFAAATGISGNRRPQERRGWGGFWGGGGGGGGYPPGPPPPYSRYADSSYSDSKRWKPGFWTGAMTGAAAGYGMGRSAGNWGRSNNYDNGEGSSRGRSPGFSSPTSSTGFGSTRRR</sequence>
<comment type="similarity">
    <text evidence="2">Belongs to the SARAF family.</text>
</comment>
<keyword evidence="18" id="KW-1185">Reference proteome</keyword>
<dbReference type="EMBL" id="MDYL01000001">
    <property type="protein sequence ID" value="OQD78647.1"/>
    <property type="molecule type" value="Genomic_DNA"/>
</dbReference>
<organism evidence="17 18">
    <name type="scientific">Penicillium decumbens</name>
    <dbReference type="NCBI Taxonomy" id="69771"/>
    <lineage>
        <taxon>Eukaryota</taxon>
        <taxon>Fungi</taxon>
        <taxon>Dikarya</taxon>
        <taxon>Ascomycota</taxon>
        <taxon>Pezizomycotina</taxon>
        <taxon>Eurotiomycetes</taxon>
        <taxon>Eurotiomycetidae</taxon>
        <taxon>Eurotiales</taxon>
        <taxon>Aspergillaceae</taxon>
        <taxon>Penicillium</taxon>
    </lineage>
</organism>
<keyword evidence="11" id="KW-0406">Ion transport</keyword>
<dbReference type="GO" id="GO:2001256">
    <property type="term" value="P:regulation of store-operated calcium entry"/>
    <property type="evidence" value="ECO:0007669"/>
    <property type="project" value="InterPro"/>
</dbReference>
<evidence type="ECO:0000256" key="8">
    <source>
        <dbReference type="ARBA" id="ARBA00022824"/>
    </source>
</evidence>
<keyword evidence="10 15" id="KW-1133">Transmembrane helix</keyword>
<reference evidence="18" key="1">
    <citation type="journal article" date="2017" name="Nat. Microbiol.">
        <title>Global analysis of biosynthetic gene clusters reveals vast potential of secondary metabolite production in Penicillium species.</title>
        <authorList>
            <person name="Nielsen J.C."/>
            <person name="Grijseels S."/>
            <person name="Prigent S."/>
            <person name="Ji B."/>
            <person name="Dainat J."/>
            <person name="Nielsen K.F."/>
            <person name="Frisvad J.C."/>
            <person name="Workman M."/>
            <person name="Nielsen J."/>
        </authorList>
    </citation>
    <scope>NUCLEOTIDE SEQUENCE [LARGE SCALE GENOMIC DNA]</scope>
    <source>
        <strain evidence="18">IBT 11843</strain>
    </source>
</reference>
<evidence type="ECO:0000256" key="4">
    <source>
        <dbReference type="ARBA" id="ARBA00022448"/>
    </source>
</evidence>